<keyword evidence="10" id="KW-1185">Reference proteome</keyword>
<dbReference type="EMBL" id="BFBY01000008">
    <property type="protein sequence ID" value="GBG05191.1"/>
    <property type="molecule type" value="Genomic_DNA"/>
</dbReference>
<dbReference type="InterPro" id="IPR019931">
    <property type="entry name" value="LPXTG_anchor"/>
</dbReference>
<dbReference type="PROSITE" id="PS50847">
    <property type="entry name" value="GRAM_POS_ANCHORING"/>
    <property type="match status" value="1"/>
</dbReference>
<accession>A0A2Z6T8E4</accession>
<keyword evidence="5" id="KW-0572">Peptidoglycan-anchor</keyword>
<name>A0A2Z6T8E4_9LACO</name>
<keyword evidence="7" id="KW-0472">Membrane</keyword>
<organism evidence="9 10">
    <name type="scientific">Lactobacillus rodentium</name>
    <dbReference type="NCBI Taxonomy" id="947835"/>
    <lineage>
        <taxon>Bacteria</taxon>
        <taxon>Bacillati</taxon>
        <taxon>Bacillota</taxon>
        <taxon>Bacilli</taxon>
        <taxon>Lactobacillales</taxon>
        <taxon>Lactobacillaceae</taxon>
        <taxon>Lactobacillus</taxon>
    </lineage>
</organism>
<feature type="transmembrane region" description="Helical" evidence="7">
    <location>
        <begin position="701"/>
        <end position="720"/>
    </location>
</feature>
<dbReference type="NCBIfam" id="TIGR01168">
    <property type="entry name" value="YSIRK_signal"/>
    <property type="match status" value="1"/>
</dbReference>
<keyword evidence="2" id="KW-0134">Cell wall</keyword>
<evidence type="ECO:0000256" key="6">
    <source>
        <dbReference type="SAM" id="MobiDB-lite"/>
    </source>
</evidence>
<dbReference type="AlphaFoldDB" id="A0A2Z6T8E4"/>
<dbReference type="RefSeq" id="WP_117118520.1">
    <property type="nucleotide sequence ID" value="NZ_BFBY01000008.1"/>
</dbReference>
<feature type="compositionally biased region" description="Polar residues" evidence="6">
    <location>
        <begin position="98"/>
        <end position="133"/>
    </location>
</feature>
<evidence type="ECO:0000256" key="5">
    <source>
        <dbReference type="ARBA" id="ARBA00023088"/>
    </source>
</evidence>
<dbReference type="NCBIfam" id="TIGR01167">
    <property type="entry name" value="LPXTG_anchor"/>
    <property type="match status" value="1"/>
</dbReference>
<evidence type="ECO:0000313" key="10">
    <source>
        <dbReference type="Proteomes" id="UP000257317"/>
    </source>
</evidence>
<comment type="subcellular location">
    <subcellularLocation>
        <location evidence="1">Secreted</location>
        <location evidence="1">Cell wall</location>
        <topology evidence="1">Peptidoglycan-anchor</topology>
    </subcellularLocation>
</comment>
<evidence type="ECO:0000259" key="8">
    <source>
        <dbReference type="PROSITE" id="PS50847"/>
    </source>
</evidence>
<keyword evidence="7" id="KW-0812">Transmembrane</keyword>
<dbReference type="Pfam" id="PF04650">
    <property type="entry name" value="YSIRK_signal"/>
    <property type="match status" value="1"/>
</dbReference>
<gene>
    <name evidence="9" type="ORF">LrDSM24759_11050</name>
</gene>
<comment type="caution">
    <text evidence="9">The sequence shown here is derived from an EMBL/GenBank/DDBJ whole genome shotgun (WGS) entry which is preliminary data.</text>
</comment>
<dbReference type="InterPro" id="IPR005877">
    <property type="entry name" value="YSIRK_signal_dom"/>
</dbReference>
<keyword evidence="3" id="KW-0964">Secreted</keyword>
<reference evidence="10" key="1">
    <citation type="submission" date="2018-03" db="EMBL/GenBank/DDBJ databases">
        <title>New taxa in the Lactobacillus gasseri group.</title>
        <authorList>
            <person name="Tanizawa Y."/>
            <person name="Tohno M."/>
            <person name="Endo A."/>
            <person name="Arita M."/>
        </authorList>
    </citation>
    <scope>NUCLEOTIDE SEQUENCE [LARGE SCALE GENOMIC DNA]</scope>
    <source>
        <strain evidence="10">DSM 24759</strain>
    </source>
</reference>
<feature type="compositionally biased region" description="Low complexity" evidence="6">
    <location>
        <begin position="610"/>
        <end position="621"/>
    </location>
</feature>
<keyword evidence="7" id="KW-1133">Transmembrane helix</keyword>
<feature type="region of interest" description="Disordered" evidence="6">
    <location>
        <begin position="94"/>
        <end position="133"/>
    </location>
</feature>
<evidence type="ECO:0000256" key="3">
    <source>
        <dbReference type="ARBA" id="ARBA00022525"/>
    </source>
</evidence>
<keyword evidence="4" id="KW-0732">Signal</keyword>
<evidence type="ECO:0000256" key="7">
    <source>
        <dbReference type="SAM" id="Phobius"/>
    </source>
</evidence>
<evidence type="ECO:0000256" key="2">
    <source>
        <dbReference type="ARBA" id="ARBA00022512"/>
    </source>
</evidence>
<feature type="domain" description="Gram-positive cocci surface proteins LPxTG" evidence="8">
    <location>
        <begin position="692"/>
        <end position="726"/>
    </location>
</feature>
<evidence type="ECO:0000256" key="4">
    <source>
        <dbReference type="ARBA" id="ARBA00022729"/>
    </source>
</evidence>
<dbReference type="PANTHER" id="PTHR37824:SF1">
    <property type="entry name" value="IRON-REGULATED SURFACE DETERMINANT PROTEIN C"/>
    <property type="match status" value="1"/>
</dbReference>
<dbReference type="PANTHER" id="PTHR37824">
    <property type="entry name" value="IRON-REGULATED SURFACE DETERMINANT PROTEIN C"/>
    <property type="match status" value="1"/>
</dbReference>
<sequence length="726" mass="78135">MLSKNNKQEQNRRLEEKNNRFSIRKFTVGTASVLIGAFFMGVSGTQTVHAADTTTVDVNSLKQVQAPSESLNSSLSLSDDIGLDLSKLLGDANKQFGDKNQTPANKDAQQPATSSDNKPAQAQQTNINDDLSQLQSDADKVIGKKVESKVTINVTLPNVEDPDDDYYWNQNVDVPDRESTAVESANGNYTWKTTTHRAVSLDDVLANTEFTNNATGNAHDKIPNVPGYRAKLVDVQVGDTTIPDSLKGKVEESNWDQENALQDELHDKMEANPYELPEYTTTVPYDVRYDVEYEKIPATPVKAETRERLNVTLPTSTDSDEDYYYGAINTDANDMSGEKSADGTYTWKPVDHAALDLNDALSKPDFVYAENGSWHNTLPSIPGYRAYISDVTTNSASPEDEDNEAEADALYDDLYDKITENPYEIPAYNTTTPINVYFYVEYEKVSENGEVVDTPALPAYTGAVAGIPETRPADKPFEGGVAGMPLTQEALPEAQVGVPGDALTEDALPVAKVSVPGEPLTQKALPEAQVGIAGEPLTQEALPEAKVGVPGESLTQKALPEARVGIAGEPLTEAALPAYTGKLSTNGDAITVPALPEYNLDNQTSDTDSEPVVTPETPAEAPATVAPHATDAVETEVVDNNVVEDDTTAPVHNNEVSEDLSNYVAQADTTVAAKNEVNVDSNKREAKHEATLPQTGAKTTAAGVLGLMMVGVAAVVGLAIDRKRKN</sequence>
<dbReference type="Proteomes" id="UP000257317">
    <property type="component" value="Unassembled WGS sequence"/>
</dbReference>
<proteinExistence type="predicted"/>
<evidence type="ECO:0000313" key="9">
    <source>
        <dbReference type="EMBL" id="GBG05191.1"/>
    </source>
</evidence>
<dbReference type="Pfam" id="PF00746">
    <property type="entry name" value="Gram_pos_anchor"/>
    <property type="match status" value="1"/>
</dbReference>
<dbReference type="InterPro" id="IPR050436">
    <property type="entry name" value="IsdA"/>
</dbReference>
<dbReference type="OrthoDB" id="2330177at2"/>
<protein>
    <recommendedName>
        <fullName evidence="8">Gram-positive cocci surface proteins LPxTG domain-containing protein</fullName>
    </recommendedName>
</protein>
<feature type="region of interest" description="Disordered" evidence="6">
    <location>
        <begin position="601"/>
        <end position="621"/>
    </location>
</feature>
<evidence type="ECO:0000256" key="1">
    <source>
        <dbReference type="ARBA" id="ARBA00004168"/>
    </source>
</evidence>